<feature type="transmembrane region" description="Helical" evidence="1">
    <location>
        <begin position="26"/>
        <end position="48"/>
    </location>
</feature>
<gene>
    <name evidence="2" type="ORF">KK060_06335</name>
</gene>
<evidence type="ECO:0000313" key="3">
    <source>
        <dbReference type="Proteomes" id="UP000772618"/>
    </source>
</evidence>
<feature type="transmembrane region" description="Helical" evidence="1">
    <location>
        <begin position="233"/>
        <end position="255"/>
    </location>
</feature>
<feature type="transmembrane region" description="Helical" evidence="1">
    <location>
        <begin position="186"/>
        <end position="206"/>
    </location>
</feature>
<evidence type="ECO:0000256" key="1">
    <source>
        <dbReference type="SAM" id="Phobius"/>
    </source>
</evidence>
<feature type="transmembrane region" description="Helical" evidence="1">
    <location>
        <begin position="157"/>
        <end position="180"/>
    </location>
</feature>
<dbReference type="Pfam" id="PF18943">
    <property type="entry name" value="DUF5690"/>
    <property type="match status" value="1"/>
</dbReference>
<dbReference type="InterPro" id="IPR036259">
    <property type="entry name" value="MFS_trans_sf"/>
</dbReference>
<dbReference type="SUPFAM" id="SSF103473">
    <property type="entry name" value="MFS general substrate transporter"/>
    <property type="match status" value="1"/>
</dbReference>
<feature type="transmembrane region" description="Helical" evidence="1">
    <location>
        <begin position="124"/>
        <end position="145"/>
    </location>
</feature>
<feature type="transmembrane region" description="Helical" evidence="1">
    <location>
        <begin position="405"/>
        <end position="428"/>
    </location>
</feature>
<evidence type="ECO:0008006" key="4">
    <source>
        <dbReference type="Google" id="ProtNLM"/>
    </source>
</evidence>
<dbReference type="InterPro" id="IPR043745">
    <property type="entry name" value="DUF5690"/>
</dbReference>
<sequence length="441" mass="49636">MQPPAIQLQTESNKHRITQYLSRLHPFWFTLYASLTAFSLYTCVFAFRKAFTAATFEESAFLGVSYKVWLVTFQVIGYGLSKFIGIKVISELKAQSRALGILAMITIAGLSWLLFAITPKPYNLIFLFTNGFPLGMVWGMVFGYLEGRRTTEVLGAALSVSFIFSAGLCRSVGSYIMQAWHVSETWMPFVTCCLFLLPLLLFLWLLDKVPPPSVLDEELRTKRKPMLHEERKHFLKSFFPGIVLFVTVYVLLTIFRDFRDNFSAEVWKVLGYGNSSAIYTKTEVPVSIAVLVVIGSLMLIKNNKTALMVNHLIIALGMAMIGVSTLLFENNQISPPTWMILIGTGLYLGYVPFNSVFFDRLIAAFNYVGTVGFIMYVADSFGYLGSVGVLLFKEFSYAKLSWLNVFISSGYIVSVSGGILILCSATYFHFKHKIWKATFPV</sequence>
<dbReference type="Proteomes" id="UP000772618">
    <property type="component" value="Unassembled WGS sequence"/>
</dbReference>
<dbReference type="RefSeq" id="WP_254152858.1">
    <property type="nucleotide sequence ID" value="NZ_JAHESD010000009.1"/>
</dbReference>
<feature type="transmembrane region" description="Helical" evidence="1">
    <location>
        <begin position="284"/>
        <end position="300"/>
    </location>
</feature>
<feature type="transmembrane region" description="Helical" evidence="1">
    <location>
        <begin position="98"/>
        <end position="118"/>
    </location>
</feature>
<accession>A0ABS5VN75</accession>
<reference evidence="2 3" key="1">
    <citation type="submission" date="2021-05" db="EMBL/GenBank/DDBJ databases">
        <title>A Polyphasic approach of four new species of the genus Ohtaekwangia: Ohtaekwangia histidinii sp. nov., Ohtaekwangia cretensis sp. nov., Ohtaekwangia indiensis sp. nov., Ohtaekwangia reichenbachii sp. nov. from diverse environment.</title>
        <authorList>
            <person name="Octaviana S."/>
        </authorList>
    </citation>
    <scope>NUCLEOTIDE SEQUENCE [LARGE SCALE GENOMIC DNA]</scope>
    <source>
        <strain evidence="2 3">PWU20</strain>
    </source>
</reference>
<feature type="transmembrane region" description="Helical" evidence="1">
    <location>
        <begin position="365"/>
        <end position="385"/>
    </location>
</feature>
<dbReference type="Gene3D" id="1.20.1250.20">
    <property type="entry name" value="MFS general substrate transporter like domains"/>
    <property type="match status" value="1"/>
</dbReference>
<keyword evidence="1" id="KW-0472">Membrane</keyword>
<protein>
    <recommendedName>
        <fullName evidence="4">MFS transporter</fullName>
    </recommendedName>
</protein>
<feature type="transmembrane region" description="Helical" evidence="1">
    <location>
        <begin position="68"/>
        <end position="86"/>
    </location>
</feature>
<name>A0ABS5VN75_9BACT</name>
<keyword evidence="1" id="KW-1133">Transmembrane helix</keyword>
<organism evidence="2 3">
    <name type="scientific">Chryseosolibacter indicus</name>
    <dbReference type="NCBI Taxonomy" id="2782351"/>
    <lineage>
        <taxon>Bacteria</taxon>
        <taxon>Pseudomonadati</taxon>
        <taxon>Bacteroidota</taxon>
        <taxon>Cytophagia</taxon>
        <taxon>Cytophagales</taxon>
        <taxon>Chryseotaleaceae</taxon>
        <taxon>Chryseosolibacter</taxon>
    </lineage>
</organism>
<feature type="transmembrane region" description="Helical" evidence="1">
    <location>
        <begin position="333"/>
        <end position="353"/>
    </location>
</feature>
<comment type="caution">
    <text evidence="2">The sequence shown here is derived from an EMBL/GenBank/DDBJ whole genome shotgun (WGS) entry which is preliminary data.</text>
</comment>
<dbReference type="EMBL" id="JAHESD010000009">
    <property type="protein sequence ID" value="MBT1702888.1"/>
    <property type="molecule type" value="Genomic_DNA"/>
</dbReference>
<keyword evidence="1" id="KW-0812">Transmembrane</keyword>
<keyword evidence="3" id="KW-1185">Reference proteome</keyword>
<evidence type="ECO:0000313" key="2">
    <source>
        <dbReference type="EMBL" id="MBT1702888.1"/>
    </source>
</evidence>
<proteinExistence type="predicted"/>
<feature type="transmembrane region" description="Helical" evidence="1">
    <location>
        <begin position="307"/>
        <end position="327"/>
    </location>
</feature>